<protein>
    <recommendedName>
        <fullName evidence="1">NAD-dependent epimerase/dehydratase domain-containing protein</fullName>
    </recommendedName>
</protein>
<reference evidence="2" key="1">
    <citation type="journal article" date="2014" name="Front. Microbiol.">
        <title>High frequency of phylogenetically diverse reductive dehalogenase-homologous genes in deep subseafloor sedimentary metagenomes.</title>
        <authorList>
            <person name="Kawai M."/>
            <person name="Futagami T."/>
            <person name="Toyoda A."/>
            <person name="Takaki Y."/>
            <person name="Nishi S."/>
            <person name="Hori S."/>
            <person name="Arai W."/>
            <person name="Tsubouchi T."/>
            <person name="Morono Y."/>
            <person name="Uchiyama I."/>
            <person name="Ito T."/>
            <person name="Fujiyama A."/>
            <person name="Inagaki F."/>
            <person name="Takami H."/>
        </authorList>
    </citation>
    <scope>NUCLEOTIDE SEQUENCE</scope>
    <source>
        <strain evidence="2">Expedition CK06-06</strain>
    </source>
</reference>
<dbReference type="Gene3D" id="3.90.25.10">
    <property type="entry name" value="UDP-galactose 4-epimerase, domain 1"/>
    <property type="match status" value="1"/>
</dbReference>
<dbReference type="AlphaFoldDB" id="X1ATE4"/>
<comment type="caution">
    <text evidence="2">The sequence shown here is derived from an EMBL/GenBank/DDBJ whole genome shotgun (WGS) entry which is preliminary data.</text>
</comment>
<dbReference type="InterPro" id="IPR001509">
    <property type="entry name" value="Epimerase_deHydtase"/>
</dbReference>
<name>X1ATE4_9ZZZZ</name>
<proteinExistence type="predicted"/>
<dbReference type="Pfam" id="PF01370">
    <property type="entry name" value="Epimerase"/>
    <property type="match status" value="1"/>
</dbReference>
<feature type="domain" description="NAD-dependent epimerase/dehydratase" evidence="1">
    <location>
        <begin position="4"/>
        <end position="208"/>
    </location>
</feature>
<dbReference type="PANTHER" id="PTHR43238:SF1">
    <property type="entry name" value="GDP-L-FUCOSE SYNTHASE"/>
    <property type="match status" value="1"/>
</dbReference>
<gene>
    <name evidence="2" type="ORF">S01H4_36355</name>
</gene>
<accession>X1ATE4</accession>
<dbReference type="PANTHER" id="PTHR43238">
    <property type="entry name" value="GDP-L-FUCOSE SYNTHASE"/>
    <property type="match status" value="1"/>
</dbReference>
<dbReference type="InterPro" id="IPR036291">
    <property type="entry name" value="NAD(P)-bd_dom_sf"/>
</dbReference>
<dbReference type="EMBL" id="BART01019422">
    <property type="protein sequence ID" value="GAG85990.1"/>
    <property type="molecule type" value="Genomic_DNA"/>
</dbReference>
<dbReference type="SUPFAM" id="SSF51735">
    <property type="entry name" value="NAD(P)-binding Rossmann-fold domains"/>
    <property type="match status" value="1"/>
</dbReference>
<evidence type="ECO:0000313" key="2">
    <source>
        <dbReference type="EMBL" id="GAG85990.1"/>
    </source>
</evidence>
<dbReference type="GO" id="GO:0050577">
    <property type="term" value="F:GDP-L-fucose synthase activity"/>
    <property type="evidence" value="ECO:0007669"/>
    <property type="project" value="TreeGrafter"/>
</dbReference>
<organism evidence="2">
    <name type="scientific">marine sediment metagenome</name>
    <dbReference type="NCBI Taxonomy" id="412755"/>
    <lineage>
        <taxon>unclassified sequences</taxon>
        <taxon>metagenomes</taxon>
        <taxon>ecological metagenomes</taxon>
    </lineage>
</organism>
<sequence>MDGHLVGRLLQEDRPVRGVDVKPTAKWHQVFHEADNVVVDLKHPDACKEICQGVSDLYNLASDMGGMGFLEKNKALCMLSVLINTNLLQAALEASVERFFFASSACVYSPANVQEKDLVLFREEHAYPAMPLDGYGWEKLFSERMCRHFREDFGLKTYVARFNNIYGPYNVWEGGRERVDAALCRKIIDAVRRGQNEIEIWGDGRQQR</sequence>
<dbReference type="Gene3D" id="3.40.50.720">
    <property type="entry name" value="NAD(P)-binding Rossmann-like Domain"/>
    <property type="match status" value="1"/>
</dbReference>
<evidence type="ECO:0000259" key="1">
    <source>
        <dbReference type="Pfam" id="PF01370"/>
    </source>
</evidence>
<feature type="non-terminal residue" evidence="2">
    <location>
        <position position="208"/>
    </location>
</feature>